<name>A0AAU7CLH5_9BACT</name>
<dbReference type="Pfam" id="PF01609">
    <property type="entry name" value="DDE_Tnp_1"/>
    <property type="match status" value="1"/>
</dbReference>
<feature type="compositionally biased region" description="Basic residues" evidence="1">
    <location>
        <begin position="363"/>
        <end position="383"/>
    </location>
</feature>
<dbReference type="PANTHER" id="PTHR37529:SF1">
    <property type="entry name" value="TRANSPOSASE INSG FOR INSERTION SEQUENCE ELEMENT IS4-RELATED"/>
    <property type="match status" value="1"/>
</dbReference>
<evidence type="ECO:0000259" key="2">
    <source>
        <dbReference type="Pfam" id="PF01609"/>
    </source>
</evidence>
<accession>A0AAU7CLH5</accession>
<dbReference type="AlphaFoldDB" id="A0AAU7CLH5"/>
<feature type="compositionally biased region" description="Basic and acidic residues" evidence="1">
    <location>
        <begin position="384"/>
        <end position="393"/>
    </location>
</feature>
<dbReference type="SUPFAM" id="SSF53098">
    <property type="entry name" value="Ribonuclease H-like"/>
    <property type="match status" value="1"/>
</dbReference>
<dbReference type="InterPro" id="IPR002559">
    <property type="entry name" value="Transposase_11"/>
</dbReference>
<feature type="region of interest" description="Disordered" evidence="1">
    <location>
        <begin position="354"/>
        <end position="393"/>
    </location>
</feature>
<dbReference type="EMBL" id="CP155447">
    <property type="protein sequence ID" value="XBH05792.1"/>
    <property type="molecule type" value="Genomic_DNA"/>
</dbReference>
<dbReference type="GO" id="GO:0003677">
    <property type="term" value="F:DNA binding"/>
    <property type="evidence" value="ECO:0007669"/>
    <property type="project" value="InterPro"/>
</dbReference>
<protein>
    <submittedName>
        <fullName evidence="3">IS4 family transposase</fullName>
    </submittedName>
</protein>
<dbReference type="InterPro" id="IPR047952">
    <property type="entry name" value="Transpos_IS4"/>
</dbReference>
<reference evidence="3" key="1">
    <citation type="submission" date="2024-05" db="EMBL/GenBank/DDBJ databases">
        <title>Planctomycetes of the genus Singulisphaera possess chitinolytic capabilities.</title>
        <authorList>
            <person name="Ivanova A."/>
        </authorList>
    </citation>
    <scope>NUCLEOTIDE SEQUENCE</scope>
    <source>
        <strain evidence="3">Ch08T</strain>
    </source>
</reference>
<evidence type="ECO:0000313" key="3">
    <source>
        <dbReference type="EMBL" id="XBH05792.1"/>
    </source>
</evidence>
<dbReference type="GO" id="GO:0006313">
    <property type="term" value="P:DNA transposition"/>
    <property type="evidence" value="ECO:0007669"/>
    <property type="project" value="InterPro"/>
</dbReference>
<gene>
    <name evidence="3" type="ORF">V5E97_07125</name>
</gene>
<dbReference type="InterPro" id="IPR012337">
    <property type="entry name" value="RNaseH-like_sf"/>
</dbReference>
<organism evidence="3">
    <name type="scientific">Singulisphaera sp. Ch08</name>
    <dbReference type="NCBI Taxonomy" id="3120278"/>
    <lineage>
        <taxon>Bacteria</taxon>
        <taxon>Pseudomonadati</taxon>
        <taxon>Planctomycetota</taxon>
        <taxon>Planctomycetia</taxon>
        <taxon>Isosphaerales</taxon>
        <taxon>Isosphaeraceae</taxon>
        <taxon>Singulisphaera</taxon>
    </lineage>
</organism>
<dbReference type="NCBIfam" id="NF033592">
    <property type="entry name" value="transpos_IS4_1"/>
    <property type="match status" value="1"/>
</dbReference>
<sequence length="393" mass="43971">MASVIKEVLTNHKDLLPANKRVREGTLSERSGAYSHARKRLPLETVRAFAERVSLSLIESSPAGFAGRRTFLIDGTTMTLSPTSPLLDAYPPATNQHGESVWPILMLMVAHELQSGCALIPELGAKYGPNNTSEARQAAAIGLRIPTGSIVMADAGFGIFQVAHAMVLAGHDILFRLTKTRFESMRRRAKIISQTAHGMRYRLKWTPSAKEHKTNPDLPADASVMIELHEVKLETGEPLYLVTTLEIASQAAGELYRRRYDVEHDIRDMKISMGIENIRAKSDEMVQKELLCSVVAYNLVVELRREAAKLAGVKPRRLSFTGTWTTMKIYLLQRTPCSASEWLERYEKALRSAANSVLPNRPGRSHPRQAHPRRAKSTKFMKQKAKEPTRKPK</sequence>
<dbReference type="RefSeq" id="WP_406698642.1">
    <property type="nucleotide sequence ID" value="NZ_CP155447.1"/>
</dbReference>
<evidence type="ECO:0000256" key="1">
    <source>
        <dbReference type="SAM" id="MobiDB-lite"/>
    </source>
</evidence>
<feature type="domain" description="Transposase IS4-like" evidence="2">
    <location>
        <begin position="67"/>
        <end position="299"/>
    </location>
</feature>
<proteinExistence type="predicted"/>
<dbReference type="PANTHER" id="PTHR37529">
    <property type="entry name" value="TRANSPOSASE INSG FOR INSERTION SEQUENCE ELEMENT IS4-RELATED"/>
    <property type="match status" value="1"/>
</dbReference>
<dbReference type="GO" id="GO:0004803">
    <property type="term" value="F:transposase activity"/>
    <property type="evidence" value="ECO:0007669"/>
    <property type="project" value="InterPro"/>
</dbReference>